<dbReference type="AlphaFoldDB" id="A0A371NBG6"/>
<evidence type="ECO:0000313" key="3">
    <source>
        <dbReference type="Proteomes" id="UP000256864"/>
    </source>
</evidence>
<dbReference type="EMBL" id="QREL01000002">
    <property type="protein sequence ID" value="REE26377.1"/>
    <property type="molecule type" value="Genomic_DNA"/>
</dbReference>
<comment type="caution">
    <text evidence="2">The sequence shown here is derived from an EMBL/GenBank/DDBJ whole genome shotgun (WGS) entry which is preliminary data.</text>
</comment>
<dbReference type="Proteomes" id="UP000256864">
    <property type="component" value="Unassembled WGS sequence"/>
</dbReference>
<sequence length="251" mass="27405">MPERYEGMAYWEMVSRQMGLLSRADQLKLKDSTVSVIGCGGIGGSAVEMLARMGVGSLRIIDSDVFDVSNINRQLMSSFRDLRIPKVDVAAERIRTVNPFSRVKVYHEIFDEENAAEIITGSDAVVDALDNITSRVIASRRCTSEGTPFIHGAIHGSMGQVTVFREGSPSYEELFRLPSVGLELTADVKAKLRDLSSKTPPVIGPVANITGCLQAAEVLKLITGRGDVIAAPRMLKFDLFQGEPFKIVELS</sequence>
<keyword evidence="3" id="KW-1185">Reference proteome</keyword>
<dbReference type="Pfam" id="PF00899">
    <property type="entry name" value="ThiF"/>
    <property type="match status" value="1"/>
</dbReference>
<name>A0A371NBG6_9EURY</name>
<keyword evidence="2" id="KW-0548">Nucleotidyltransferase</keyword>
<gene>
    <name evidence="2" type="ORF">C7452_1340</name>
</gene>
<evidence type="ECO:0000259" key="1">
    <source>
        <dbReference type="Pfam" id="PF00899"/>
    </source>
</evidence>
<dbReference type="GO" id="GO:0016779">
    <property type="term" value="F:nucleotidyltransferase activity"/>
    <property type="evidence" value="ECO:0007669"/>
    <property type="project" value="UniProtKB-KW"/>
</dbReference>
<proteinExistence type="predicted"/>
<organism evidence="2 3">
    <name type="scientific">Methanothermobacter defluvii</name>
    <dbReference type="NCBI Taxonomy" id="49339"/>
    <lineage>
        <taxon>Archaea</taxon>
        <taxon>Methanobacteriati</taxon>
        <taxon>Methanobacteriota</taxon>
        <taxon>Methanomada group</taxon>
        <taxon>Methanobacteria</taxon>
        <taxon>Methanobacteriales</taxon>
        <taxon>Methanobacteriaceae</taxon>
        <taxon>Methanothermobacter</taxon>
    </lineage>
</organism>
<dbReference type="RefSeq" id="WP_115892646.1">
    <property type="nucleotide sequence ID" value="NZ_QREL01000002.1"/>
</dbReference>
<accession>A0A371NBG6</accession>
<dbReference type="InterPro" id="IPR045886">
    <property type="entry name" value="ThiF/MoeB/HesA"/>
</dbReference>
<dbReference type="PANTHER" id="PTHR43267:SF1">
    <property type="entry name" value="TRNA THREONYLCARBAMOYLADENOSINE DEHYDRATASE"/>
    <property type="match status" value="1"/>
</dbReference>
<feature type="domain" description="THIF-type NAD/FAD binding fold" evidence="1">
    <location>
        <begin position="15"/>
        <end position="249"/>
    </location>
</feature>
<dbReference type="GO" id="GO:0008641">
    <property type="term" value="F:ubiquitin-like modifier activating enzyme activity"/>
    <property type="evidence" value="ECO:0007669"/>
    <property type="project" value="InterPro"/>
</dbReference>
<dbReference type="InterPro" id="IPR000594">
    <property type="entry name" value="ThiF_NAD_FAD-bd"/>
</dbReference>
<dbReference type="GO" id="GO:0061503">
    <property type="term" value="F:tRNA threonylcarbamoyladenosine dehydratase"/>
    <property type="evidence" value="ECO:0007669"/>
    <property type="project" value="TreeGrafter"/>
</dbReference>
<dbReference type="Gene3D" id="3.40.50.720">
    <property type="entry name" value="NAD(P)-binding Rossmann-like Domain"/>
    <property type="match status" value="1"/>
</dbReference>
<reference evidence="2 3" key="1">
    <citation type="submission" date="2018-07" db="EMBL/GenBank/DDBJ databases">
        <title>Genomic Encyclopedia of Type Strains, Phase IV (KMG-IV): sequencing the most valuable type-strain genomes for metagenomic binning, comparative biology and taxonomic classification.</title>
        <authorList>
            <person name="Goeker M."/>
        </authorList>
    </citation>
    <scope>NUCLEOTIDE SEQUENCE [LARGE SCALE GENOMIC DNA]</scope>
    <source>
        <strain evidence="2 3">DSM 7466</strain>
    </source>
</reference>
<dbReference type="SUPFAM" id="SSF69572">
    <property type="entry name" value="Activating enzymes of the ubiquitin-like proteins"/>
    <property type="match status" value="1"/>
</dbReference>
<protein>
    <submittedName>
        <fullName evidence="2">Molybdopterin/thiamine biosynthesis adenylyltransferase</fullName>
    </submittedName>
</protein>
<evidence type="ECO:0000313" key="2">
    <source>
        <dbReference type="EMBL" id="REE26377.1"/>
    </source>
</evidence>
<dbReference type="GO" id="GO:0061504">
    <property type="term" value="P:cyclic threonylcarbamoyladenosine biosynthetic process"/>
    <property type="evidence" value="ECO:0007669"/>
    <property type="project" value="TreeGrafter"/>
</dbReference>
<dbReference type="CDD" id="cd00757">
    <property type="entry name" value="ThiF_MoeB_HesA_family"/>
    <property type="match status" value="1"/>
</dbReference>
<dbReference type="InterPro" id="IPR035985">
    <property type="entry name" value="Ubiquitin-activating_enz"/>
</dbReference>
<keyword evidence="2" id="KW-0808">Transferase</keyword>
<dbReference type="PANTHER" id="PTHR43267">
    <property type="entry name" value="TRNA THREONYLCARBAMOYLADENOSINE DEHYDRATASE"/>
    <property type="match status" value="1"/>
</dbReference>